<dbReference type="EMBL" id="CP011797">
    <property type="protein sequence ID" value="ATX76306.1"/>
    <property type="molecule type" value="Genomic_DNA"/>
</dbReference>
<keyword evidence="2" id="KW-1185">Reference proteome</keyword>
<reference evidence="1 2" key="1">
    <citation type="journal article" date="2017" name="Environ. Microbiol.">
        <title>Genomic and physiological analyses of 'Reinekea forsetii' reveal a versatile opportunistic lifestyle during spring algae blooms.</title>
        <authorList>
            <person name="Avci B."/>
            <person name="Hahnke R.L."/>
            <person name="Chafee M."/>
            <person name="Fischer T."/>
            <person name="Gruber-Vodicka H."/>
            <person name="Tegetmeyer H.E."/>
            <person name="Harder J."/>
            <person name="Fuchs B.M."/>
            <person name="Amann R.I."/>
            <person name="Teeling H."/>
        </authorList>
    </citation>
    <scope>NUCLEOTIDE SEQUENCE [LARGE SCALE GENOMIC DNA]</scope>
    <source>
        <strain evidence="1 2">Hel1_31_D35</strain>
    </source>
</reference>
<dbReference type="RefSeq" id="WP_100256656.1">
    <property type="nucleotide sequence ID" value="NZ_CP011797.1"/>
</dbReference>
<evidence type="ECO:0000313" key="1">
    <source>
        <dbReference type="EMBL" id="ATX76306.1"/>
    </source>
</evidence>
<dbReference type="KEGG" id="rfo:REIFOR_01158"/>
<organism evidence="1 2">
    <name type="scientific">Reinekea forsetii</name>
    <dbReference type="NCBI Taxonomy" id="1336806"/>
    <lineage>
        <taxon>Bacteria</taxon>
        <taxon>Pseudomonadati</taxon>
        <taxon>Pseudomonadota</taxon>
        <taxon>Gammaproteobacteria</taxon>
        <taxon>Oceanospirillales</taxon>
        <taxon>Saccharospirillaceae</taxon>
        <taxon>Reinekea</taxon>
    </lineage>
</organism>
<accession>A0A2K8KTS6</accession>
<sequence length="95" mass="10303">MALNVAAQVDNLCPGPTLLSAVISQPTSAVLAAAEAILHRLCGAPYTHNLLDMRGADNRSIIAIPFFYPNDSLIVQAPAQAPVEFRHLFENNYDR</sequence>
<dbReference type="Proteomes" id="UP000229757">
    <property type="component" value="Chromosome"/>
</dbReference>
<dbReference type="AlphaFoldDB" id="A0A2K8KTS6"/>
<gene>
    <name evidence="1" type="ORF">REIFOR_01158</name>
</gene>
<proteinExistence type="predicted"/>
<protein>
    <submittedName>
        <fullName evidence="1">Uncharacterized protein</fullName>
    </submittedName>
</protein>
<evidence type="ECO:0000313" key="2">
    <source>
        <dbReference type="Proteomes" id="UP000229757"/>
    </source>
</evidence>
<name>A0A2K8KTS6_9GAMM</name>